<comment type="caution">
    <text evidence="9">The sequence shown here is derived from an EMBL/GenBank/DDBJ whole genome shotgun (WGS) entry which is preliminary data.</text>
</comment>
<dbReference type="GO" id="GO:0055085">
    <property type="term" value="P:transmembrane transport"/>
    <property type="evidence" value="ECO:0007669"/>
    <property type="project" value="InterPro"/>
</dbReference>
<keyword evidence="3" id="KW-1003">Cell membrane</keyword>
<dbReference type="PANTHER" id="PTHR43227:SF11">
    <property type="entry name" value="BLL4140 PROTEIN"/>
    <property type="match status" value="1"/>
</dbReference>
<dbReference type="InterPro" id="IPR000515">
    <property type="entry name" value="MetI-like"/>
</dbReference>
<feature type="domain" description="ABC transmembrane type-1" evidence="8">
    <location>
        <begin position="71"/>
        <end position="289"/>
    </location>
</feature>
<dbReference type="InterPro" id="IPR035906">
    <property type="entry name" value="MetI-like_sf"/>
</dbReference>
<evidence type="ECO:0000256" key="1">
    <source>
        <dbReference type="ARBA" id="ARBA00004651"/>
    </source>
</evidence>
<evidence type="ECO:0000256" key="6">
    <source>
        <dbReference type="ARBA" id="ARBA00023136"/>
    </source>
</evidence>
<dbReference type="PROSITE" id="PS50928">
    <property type="entry name" value="ABC_TM1"/>
    <property type="match status" value="1"/>
</dbReference>
<reference evidence="9 10" key="1">
    <citation type="submission" date="2017-10" db="EMBL/GenBank/DDBJ databases">
        <title>Draft genomes of the Enterococcus faecium isolated from human feces before and after Helicobacter pylori eradication therapy.</title>
        <authorList>
            <person name="Prianichniikov N.A."/>
            <person name="Glushchenko O.E."/>
            <person name="Malakhova M.V."/>
        </authorList>
    </citation>
    <scope>NUCLEOTIDE SEQUENCE [LARGE SCALE GENOMIC DNA]</scope>
    <source>
        <strain evidence="9 10">Hp_5-7</strain>
    </source>
</reference>
<keyword evidence="6 7" id="KW-0472">Membrane</keyword>
<feature type="transmembrane region" description="Helical" evidence="7">
    <location>
        <begin position="75"/>
        <end position="99"/>
    </location>
</feature>
<evidence type="ECO:0000256" key="2">
    <source>
        <dbReference type="ARBA" id="ARBA00022448"/>
    </source>
</evidence>
<feature type="transmembrane region" description="Helical" evidence="7">
    <location>
        <begin position="268"/>
        <end position="293"/>
    </location>
</feature>
<proteinExistence type="inferred from homology"/>
<sequence>MKKARFERYNRYGLLFIAPFFLAFLVFQLYPIFYTIFLSFTDLKGWNTEASIVGFENYVNLLNNALFLQSIRNTLILWGVNFVPQITLALLLAAWFTNLKLKFKGTGFFKIIFYLPNIITAASVAVLFFALFSFPMGPMNLVLTHLGVLERPFDFFRSVASTRLIVSFIQFWMWYGQTTIVLVSGILSIDQSLFESAMVDGASDAQIFRKITLPLLKPIMLYTLVTSLIGGLQMFDIPFLLTNGNPDNSVNTITMFIYKQAFTGSRNFQIAATASVILLGMSILLSTLLFRFFQEKSKVRGRNG</sequence>
<dbReference type="GO" id="GO:0005886">
    <property type="term" value="C:plasma membrane"/>
    <property type="evidence" value="ECO:0007669"/>
    <property type="project" value="UniProtKB-SubCell"/>
</dbReference>
<dbReference type="SUPFAM" id="SSF161098">
    <property type="entry name" value="MetI-like"/>
    <property type="match status" value="1"/>
</dbReference>
<evidence type="ECO:0000256" key="5">
    <source>
        <dbReference type="ARBA" id="ARBA00022989"/>
    </source>
</evidence>
<evidence type="ECO:0000259" key="8">
    <source>
        <dbReference type="PROSITE" id="PS50928"/>
    </source>
</evidence>
<dbReference type="SUPFAM" id="SSF160964">
    <property type="entry name" value="MalF N-terminal region-like"/>
    <property type="match status" value="1"/>
</dbReference>
<keyword evidence="2 7" id="KW-0813">Transport</keyword>
<dbReference type="EMBL" id="PCGC01000074">
    <property type="protein sequence ID" value="PHL20484.1"/>
    <property type="molecule type" value="Genomic_DNA"/>
</dbReference>
<evidence type="ECO:0000313" key="9">
    <source>
        <dbReference type="EMBL" id="PHL20484.1"/>
    </source>
</evidence>
<dbReference type="InterPro" id="IPR050809">
    <property type="entry name" value="UgpAE/MalFG_permease"/>
</dbReference>
<evidence type="ECO:0000256" key="4">
    <source>
        <dbReference type="ARBA" id="ARBA00022692"/>
    </source>
</evidence>
<evidence type="ECO:0000256" key="3">
    <source>
        <dbReference type="ARBA" id="ARBA00022475"/>
    </source>
</evidence>
<dbReference type="Gene3D" id="1.10.3720.10">
    <property type="entry name" value="MetI-like"/>
    <property type="match status" value="1"/>
</dbReference>
<feature type="transmembrane region" description="Helical" evidence="7">
    <location>
        <begin position="219"/>
        <end position="241"/>
    </location>
</feature>
<gene>
    <name evidence="9" type="ORF">CQR37_14090</name>
</gene>
<evidence type="ECO:0000313" key="10">
    <source>
        <dbReference type="Proteomes" id="UP000224303"/>
    </source>
</evidence>
<dbReference type="PANTHER" id="PTHR43227">
    <property type="entry name" value="BLL4140 PROTEIN"/>
    <property type="match status" value="1"/>
</dbReference>
<feature type="transmembrane region" description="Helical" evidence="7">
    <location>
        <begin position="12"/>
        <end position="37"/>
    </location>
</feature>
<feature type="transmembrane region" description="Helical" evidence="7">
    <location>
        <begin position="111"/>
        <end position="135"/>
    </location>
</feature>
<name>A0A2G0E7P9_ENTFC</name>
<dbReference type="Pfam" id="PF00528">
    <property type="entry name" value="BPD_transp_1"/>
    <property type="match status" value="1"/>
</dbReference>
<protein>
    <submittedName>
        <fullName evidence="9">Sugar ABC transporter permease</fullName>
    </submittedName>
</protein>
<evidence type="ECO:0000256" key="7">
    <source>
        <dbReference type="RuleBase" id="RU363032"/>
    </source>
</evidence>
<keyword evidence="4 7" id="KW-0812">Transmembrane</keyword>
<comment type="similarity">
    <text evidence="7">Belongs to the binding-protein-dependent transport system permease family.</text>
</comment>
<accession>A0A2G0E7P9</accession>
<dbReference type="RefSeq" id="WP_099145642.1">
    <property type="nucleotide sequence ID" value="NZ_PCGC01000074.1"/>
</dbReference>
<dbReference type="AlphaFoldDB" id="A0A2G0E7P9"/>
<dbReference type="CDD" id="cd06261">
    <property type="entry name" value="TM_PBP2"/>
    <property type="match status" value="1"/>
</dbReference>
<keyword evidence="5 7" id="KW-1133">Transmembrane helix</keyword>
<dbReference type="Proteomes" id="UP000224303">
    <property type="component" value="Unassembled WGS sequence"/>
</dbReference>
<comment type="subcellular location">
    <subcellularLocation>
        <location evidence="1 7">Cell membrane</location>
        <topology evidence="1 7">Multi-pass membrane protein</topology>
    </subcellularLocation>
</comment>
<organism evidence="9 10">
    <name type="scientific">Enterococcus faecium</name>
    <name type="common">Streptococcus faecium</name>
    <dbReference type="NCBI Taxonomy" id="1352"/>
    <lineage>
        <taxon>Bacteria</taxon>
        <taxon>Bacillati</taxon>
        <taxon>Bacillota</taxon>
        <taxon>Bacilli</taxon>
        <taxon>Lactobacillales</taxon>
        <taxon>Enterococcaceae</taxon>
        <taxon>Enterococcus</taxon>
    </lineage>
</organism>